<dbReference type="GO" id="GO:0016787">
    <property type="term" value="F:hydrolase activity"/>
    <property type="evidence" value="ECO:0007669"/>
    <property type="project" value="UniProtKB-KW"/>
</dbReference>
<dbReference type="OrthoDB" id="4378831at2"/>
<dbReference type="EMBL" id="FTOV01000002">
    <property type="protein sequence ID" value="SIS77903.1"/>
    <property type="molecule type" value="Genomic_DNA"/>
</dbReference>
<proteinExistence type="predicted"/>
<reference evidence="2 3" key="1">
    <citation type="submission" date="2017-01" db="EMBL/GenBank/DDBJ databases">
        <authorList>
            <person name="Mah S.A."/>
            <person name="Swanson W.J."/>
            <person name="Moy G.W."/>
            <person name="Vacquier V.D."/>
        </authorList>
    </citation>
    <scope>NUCLEOTIDE SEQUENCE [LARGE SCALE GENOMIC DNA]</scope>
    <source>
        <strain evidence="2 3">DSM 18014</strain>
    </source>
</reference>
<dbReference type="InterPro" id="IPR018712">
    <property type="entry name" value="Tle1-like_cat"/>
</dbReference>
<evidence type="ECO:0000259" key="1">
    <source>
        <dbReference type="Pfam" id="PF09994"/>
    </source>
</evidence>
<gene>
    <name evidence="2" type="ORF">SAMN05421785_102531</name>
</gene>
<feature type="domain" description="T6SS Phospholipase effector Tle1-like catalytic" evidence="1">
    <location>
        <begin position="133"/>
        <end position="230"/>
    </location>
</feature>
<evidence type="ECO:0000313" key="3">
    <source>
        <dbReference type="Proteomes" id="UP000185781"/>
    </source>
</evidence>
<organism evidence="2 3">
    <name type="scientific">Chryseobacterium gambrini</name>
    <dbReference type="NCBI Taxonomy" id="373672"/>
    <lineage>
        <taxon>Bacteria</taxon>
        <taxon>Pseudomonadati</taxon>
        <taxon>Bacteroidota</taxon>
        <taxon>Flavobacteriia</taxon>
        <taxon>Flavobacteriales</taxon>
        <taxon>Weeksellaceae</taxon>
        <taxon>Chryseobacterium group</taxon>
        <taxon>Chryseobacterium</taxon>
    </lineage>
</organism>
<dbReference type="PANTHER" id="PTHR33840">
    <property type="match status" value="1"/>
</dbReference>
<evidence type="ECO:0000313" key="2">
    <source>
        <dbReference type="EMBL" id="SIS77903.1"/>
    </source>
</evidence>
<dbReference type="AlphaFoldDB" id="A0A1N7LVP7"/>
<sequence>MENNIISVGIFFDGTGNNGMNATSHKKPLRNNESYYGNVTNIYKLFKLFKSDEKKYVGGIGTVTGNEDSDFAMATCKNPAGYHGYSSDDKLEEAFSFIKTTIEDDTKEYHLYVYGFSRGAMLARNFCNKVIHRTSEFSEKTVKIKFLGVFDTVESAAFSDYDVAVLPETERVLHICAINECRYFFPLTGIFEESKERTDAKWESGNLVWKEIFVPGAHADVGGGYLEGSQSVYISPNFIKNTELYYYIENIKGTALDSEKNKIWSSVLKDYKIDKGDVFSQAYVARDLVYSELSKIYGKLMLMETNAGQAVFNTDFDETTFKIHPEKHPYLTELSEALKNYIKNLSSDLKPDYSYEKLADYTHISANFGLYHPALPMDLKSGANTEFINNGLNVPSHSDDQFNKNQSRLQSEIHHIEDSVVDYAYGTNIPNNDNWSRTILIKENFYNKC</sequence>
<dbReference type="STRING" id="373672.SAMN05421785_102531"/>
<dbReference type="RefSeq" id="WP_076390969.1">
    <property type="nucleotide sequence ID" value="NZ_FTOV01000002.1"/>
</dbReference>
<feature type="domain" description="T6SS Phospholipase effector Tle1-like catalytic" evidence="1">
    <location>
        <begin position="10"/>
        <end position="127"/>
    </location>
</feature>
<name>A0A1N7LVP7_9FLAO</name>
<accession>A0A1N7LVP7</accession>
<dbReference type="PANTHER" id="PTHR33840:SF1">
    <property type="entry name" value="TLE1 PHOSPHOLIPASE DOMAIN-CONTAINING PROTEIN"/>
    <property type="match status" value="1"/>
</dbReference>
<dbReference type="Pfam" id="PF09994">
    <property type="entry name" value="T6SS_Tle1-like_cat"/>
    <property type="match status" value="2"/>
</dbReference>
<protein>
    <submittedName>
        <fullName evidence="2">Uncharacterized alpha/beta hydrolase domain</fullName>
    </submittedName>
</protein>
<dbReference type="Proteomes" id="UP000185781">
    <property type="component" value="Unassembled WGS sequence"/>
</dbReference>
<keyword evidence="2" id="KW-0378">Hydrolase</keyword>